<feature type="region of interest" description="Disordered" evidence="1">
    <location>
        <begin position="354"/>
        <end position="412"/>
    </location>
</feature>
<feature type="compositionally biased region" description="Polar residues" evidence="1">
    <location>
        <begin position="120"/>
        <end position="137"/>
    </location>
</feature>
<protein>
    <submittedName>
        <fullName evidence="2">Uncharacterized protein</fullName>
    </submittedName>
</protein>
<gene>
    <name evidence="2" type="primary">Contig12977.g13843</name>
    <name evidence="2" type="ORF">STYLEM_6703</name>
</gene>
<feature type="compositionally biased region" description="Acidic residues" evidence="1">
    <location>
        <begin position="390"/>
        <end position="400"/>
    </location>
</feature>
<feature type="region of interest" description="Disordered" evidence="1">
    <location>
        <begin position="1"/>
        <end position="20"/>
    </location>
</feature>
<dbReference type="Proteomes" id="UP000039865">
    <property type="component" value="Unassembled WGS sequence"/>
</dbReference>
<organism evidence="2 3">
    <name type="scientific">Stylonychia lemnae</name>
    <name type="common">Ciliate</name>
    <dbReference type="NCBI Taxonomy" id="5949"/>
    <lineage>
        <taxon>Eukaryota</taxon>
        <taxon>Sar</taxon>
        <taxon>Alveolata</taxon>
        <taxon>Ciliophora</taxon>
        <taxon>Intramacronucleata</taxon>
        <taxon>Spirotrichea</taxon>
        <taxon>Stichotrichia</taxon>
        <taxon>Sporadotrichida</taxon>
        <taxon>Oxytrichidae</taxon>
        <taxon>Stylonychinae</taxon>
        <taxon>Stylonychia</taxon>
    </lineage>
</organism>
<proteinExistence type="predicted"/>
<sequence>MGSRGLHKRRSSQFSSGKESIQNFIQKAQIAPQTPCLENEALASALMKQNQQDRNNNLKYRNSRNQSQLGVFTQGSKLSPQSSIHSNHFLAFSSKLSPGLPKSSPLKLYHQHSDHPPQPSSKKFMNHSQDQSAYSNTQSNNQRQRINMQNQGLSGTGQTRVVSNMNQHSKLQDTDESIFLKESSRFNLGKQISVKCNMVNDFKVFQLDTTSDYSSRKQRHQLQHIKPQNTGISSQQMQEINQTKISQFMKRIQQSNLMNIQKSVLPDESKVKYSKNHGNLVNIITASQFGQLFASFNSPDKIMVNDQLIGKNPFKQNPNDPHSNINIIKLSTFKRQKFAKNEIMSAQIESNSPDLLQVDKRDGSPAESYSKTLLNRIVENQSDNDKNMEQDEDEYPEETLEMNPNIRRSRYF</sequence>
<keyword evidence="3" id="KW-1185">Reference proteome</keyword>
<dbReference type="InParanoid" id="A0A078A827"/>
<feature type="region of interest" description="Disordered" evidence="1">
    <location>
        <begin position="102"/>
        <end position="142"/>
    </location>
</feature>
<evidence type="ECO:0000313" key="3">
    <source>
        <dbReference type="Proteomes" id="UP000039865"/>
    </source>
</evidence>
<dbReference type="EMBL" id="CCKQ01006423">
    <property type="protein sequence ID" value="CDW77737.1"/>
    <property type="molecule type" value="Genomic_DNA"/>
</dbReference>
<name>A0A078A827_STYLE</name>
<evidence type="ECO:0000313" key="2">
    <source>
        <dbReference type="EMBL" id="CDW77737.1"/>
    </source>
</evidence>
<accession>A0A078A827</accession>
<feature type="compositionally biased region" description="Polar residues" evidence="1">
    <location>
        <begin position="367"/>
        <end position="381"/>
    </location>
</feature>
<feature type="compositionally biased region" description="Basic residues" evidence="1">
    <location>
        <begin position="1"/>
        <end position="11"/>
    </location>
</feature>
<reference evidence="2 3" key="1">
    <citation type="submission" date="2014-06" db="EMBL/GenBank/DDBJ databases">
        <authorList>
            <person name="Swart Estienne"/>
        </authorList>
    </citation>
    <scope>NUCLEOTIDE SEQUENCE [LARGE SCALE GENOMIC DNA]</scope>
    <source>
        <strain evidence="2 3">130c</strain>
    </source>
</reference>
<evidence type="ECO:0000256" key="1">
    <source>
        <dbReference type="SAM" id="MobiDB-lite"/>
    </source>
</evidence>
<dbReference type="AlphaFoldDB" id="A0A078A827"/>